<accession>A0A6A5ZTN9</accession>
<evidence type="ECO:0000313" key="2">
    <source>
        <dbReference type="Proteomes" id="UP000799770"/>
    </source>
</evidence>
<dbReference type="Proteomes" id="UP000799770">
    <property type="component" value="Unassembled WGS sequence"/>
</dbReference>
<proteinExistence type="predicted"/>
<name>A0A6A5ZTN9_9PLEO</name>
<dbReference type="EMBL" id="ML977311">
    <property type="protein sequence ID" value="KAF2122233.1"/>
    <property type="molecule type" value="Genomic_DNA"/>
</dbReference>
<evidence type="ECO:0000313" key="1">
    <source>
        <dbReference type="EMBL" id="KAF2122233.1"/>
    </source>
</evidence>
<protein>
    <submittedName>
        <fullName evidence="1">Uncharacterized protein</fullName>
    </submittedName>
</protein>
<gene>
    <name evidence="1" type="ORF">BDV96DRAFT_640289</name>
</gene>
<sequence length="214" mass="25193">MFSNATPPPHPRFLRYLFHDDIRNMSDCNVSPLLALPRELRNIIYKHIANPARSNHDMDGVLLSCWKLRNEFCEEYHSAHARILKDLEGCEPFLSLGLEIHLDPPRMSDYKNRLHIYVPEEEKKSTSGLSEAVSVLMRRLPEFTLYKLQLQISDGVSDGRFEEIPPLIRYGPLRLALSALRWNGIEDNWLVGWDNTDNWLSEWYDDFIFWRKVH</sequence>
<organism evidence="1 2">
    <name type="scientific">Lophiotrema nucula</name>
    <dbReference type="NCBI Taxonomy" id="690887"/>
    <lineage>
        <taxon>Eukaryota</taxon>
        <taxon>Fungi</taxon>
        <taxon>Dikarya</taxon>
        <taxon>Ascomycota</taxon>
        <taxon>Pezizomycotina</taxon>
        <taxon>Dothideomycetes</taxon>
        <taxon>Pleosporomycetidae</taxon>
        <taxon>Pleosporales</taxon>
        <taxon>Lophiotremataceae</taxon>
        <taxon>Lophiotrema</taxon>
    </lineage>
</organism>
<keyword evidence="2" id="KW-1185">Reference proteome</keyword>
<reference evidence="1" key="1">
    <citation type="journal article" date="2020" name="Stud. Mycol.">
        <title>101 Dothideomycetes genomes: a test case for predicting lifestyles and emergence of pathogens.</title>
        <authorList>
            <person name="Haridas S."/>
            <person name="Albert R."/>
            <person name="Binder M."/>
            <person name="Bloem J."/>
            <person name="Labutti K."/>
            <person name="Salamov A."/>
            <person name="Andreopoulos B."/>
            <person name="Baker S."/>
            <person name="Barry K."/>
            <person name="Bills G."/>
            <person name="Bluhm B."/>
            <person name="Cannon C."/>
            <person name="Castanera R."/>
            <person name="Culley D."/>
            <person name="Daum C."/>
            <person name="Ezra D."/>
            <person name="Gonzalez J."/>
            <person name="Henrissat B."/>
            <person name="Kuo A."/>
            <person name="Liang C."/>
            <person name="Lipzen A."/>
            <person name="Lutzoni F."/>
            <person name="Magnuson J."/>
            <person name="Mondo S."/>
            <person name="Nolan M."/>
            <person name="Ohm R."/>
            <person name="Pangilinan J."/>
            <person name="Park H.-J."/>
            <person name="Ramirez L."/>
            <person name="Alfaro M."/>
            <person name="Sun H."/>
            <person name="Tritt A."/>
            <person name="Yoshinaga Y."/>
            <person name="Zwiers L.-H."/>
            <person name="Turgeon B."/>
            <person name="Goodwin S."/>
            <person name="Spatafora J."/>
            <person name="Crous P."/>
            <person name="Grigoriev I."/>
        </authorList>
    </citation>
    <scope>NUCLEOTIDE SEQUENCE</scope>
    <source>
        <strain evidence="1">CBS 627.86</strain>
    </source>
</reference>
<dbReference type="AlphaFoldDB" id="A0A6A5ZTN9"/>